<proteinExistence type="predicted"/>
<dbReference type="EMBL" id="CP090891">
    <property type="protein sequence ID" value="ULU14540.1"/>
    <property type="molecule type" value="Genomic_DNA"/>
</dbReference>
<protein>
    <submittedName>
        <fullName evidence="2">Uncharacterized protein</fullName>
    </submittedName>
</protein>
<accession>A0AAE9DYM5</accession>
<dbReference type="Proteomes" id="UP000827892">
    <property type="component" value="Chromosome I"/>
</dbReference>
<name>A0AAE9DYM5_CAEBR</name>
<evidence type="ECO:0000313" key="4">
    <source>
        <dbReference type="Proteomes" id="UP000827892"/>
    </source>
</evidence>
<feature type="compositionally biased region" description="Basic and acidic residues" evidence="1">
    <location>
        <begin position="433"/>
        <end position="443"/>
    </location>
</feature>
<gene>
    <name evidence="2" type="ORF">L3Y34_016781</name>
    <name evidence="3" type="ORF">L3Y34_016782</name>
</gene>
<organism evidence="2 4">
    <name type="scientific">Caenorhabditis briggsae</name>
    <dbReference type="NCBI Taxonomy" id="6238"/>
    <lineage>
        <taxon>Eukaryota</taxon>
        <taxon>Metazoa</taxon>
        <taxon>Ecdysozoa</taxon>
        <taxon>Nematoda</taxon>
        <taxon>Chromadorea</taxon>
        <taxon>Rhabditida</taxon>
        <taxon>Rhabditina</taxon>
        <taxon>Rhabditomorpha</taxon>
        <taxon>Rhabditoidea</taxon>
        <taxon>Rhabditidae</taxon>
        <taxon>Peloderinae</taxon>
        <taxon>Caenorhabditis</taxon>
    </lineage>
</organism>
<reference evidence="2 4" key="1">
    <citation type="submission" date="2022-05" db="EMBL/GenBank/DDBJ databases">
        <title>Chromosome-level reference genomes for two strains of Caenorhabditis briggsae: an improved platform for comparative genomics.</title>
        <authorList>
            <person name="Stevens L."/>
            <person name="Andersen E.C."/>
        </authorList>
    </citation>
    <scope>NUCLEOTIDE SEQUENCE [LARGE SCALE GENOMIC DNA]</scope>
    <source>
        <strain evidence="2">QX1410_ONT</strain>
        <tissue evidence="2">Whole-organism</tissue>
    </source>
</reference>
<feature type="compositionally biased region" description="Low complexity" evidence="1">
    <location>
        <begin position="1322"/>
        <end position="1348"/>
    </location>
</feature>
<feature type="compositionally biased region" description="Polar residues" evidence="1">
    <location>
        <begin position="1107"/>
        <end position="1116"/>
    </location>
</feature>
<dbReference type="EMBL" id="CP090891">
    <property type="protein sequence ID" value="ULU14538.1"/>
    <property type="molecule type" value="Genomic_DNA"/>
</dbReference>
<sequence>MFSSDEEISLEPTVRYSSSWNPTSSGNFREYSSDEDIMIPSTSSLSNDSCNTATAFNKQSQAFSRIPRKKSSSFVEEAEKLPKVVLKSPKKSTSKKEDMIASILMELNKTLWNEDDHQQPVENEDGDEMIQDDAEFAMNKIVLPERIDILKDLEKFQKYFRVKMEQQSDINLARISRFCSHSIDTLRRAASSTVFFYSYLKTRSDMKPVMDVDGEVEDDSFERIEKMITDLSTKDKALLIANFIFWYEPIPPVRTSSKKLISASFIKARANCKESSTLETVIRGLLAFLTGIGVLELSSARSTTDVSKCIWHTVHATLKTLERRKGGRLSMGQESLSLHDLVGLMRKSEGVSDMFQLQSWMLSLFLAGSGVRVGSIRQNTQVELPTTNHGDSDGGFVGDNEYGNNNSDEDNDEEGEEQEEEEEQEQEEEETEEGGKDGSETRKQTAPKRSPTKQEFLNIEFDSLKSSDLRIFRLPRLSSDPPNSIRLRALISLSSSKTKGFNQFSPEVKGFQYPQVDPDETTNWTLNAAIALTILSVMAGSTCIEHVFMEQYEPTIGTELEISTNRNKNFPLFRKSLYTHSLLDEPMRNVSESLKYVAESLKIPPSLYTSRSYRSGYAKGIVEGVVSRGDPQRIVTFQGVRESLHTSSLWKSYQADVYLRNTFNSLLSQSTSQVGISAADWQAAVFNCSADNKTGYTNIDINNLEGFLISKSKNEQEMKSKYDRMTKSEKLVLCETINYGRWKHCDTVASTPESRRAWLLNQPQLDAKTTFQRLANFLKAKYPMFLPFNGYGRCQSGEPYICPVVNCKNASFSSVAASSDHWIQEHAGNESSLRFICVVCESVVENGFQSLRSFKRHLNNHSSSRSTLNEVFNWCFVDEDMSSENMTHELVFIIDPLVKGKFLSTSSPKEIIEQYLNIGREVGLFSFPNLIRVYTQTETRPEIDWFQKITSGKQVAMDDFHESEPITSERKDRGRVLMYQNKPVQVDGTNLVFKFAFLFRTTNGFQEVLVGKEKSKTFYTRKVSNFDNIINYCNKRNVTQKSFIVNFEETCNSKVVVTKLQQLTYAAVSEELYKICLSMGNRTTSLNKSSDDNLPPTVSKNFPHPSPSTSKNNNENMPPMTFYLDGKHSDELGFSFSGNVAGSNPVVVAKTRNDWVQLVQNVDKHRYSRLVSIYADTLNVPNEQMYTKWQSYEEYLIPSGMNVKVSTSSELIRKRSGSENEWKAVVINHKRIHVNVMFTEWDDRDKIVATIVDEENERLFLCSDAPIDCLTDEVSSSVQNKSSSFNAAESAVATEPVVDGITRTNEKKTVMTGADQTTDAIPSPVTLTATPPPTLSASPLEHPPLSSSSNALVPRDYFKSPIHLERLMGISPTATPVVSTIVPEGASGLVPKDLSVTPAPEVSLNLSEALNALFDTGSNGEEDKQDEGPSTETFADLPKLKIVTSAPSVSIHALVSCVMKGQVLRRVTQERYDIMVKMIEEGKIMELFDEQVTNCSPLLILSEKTTLPTKVVVCEGNHRMMSIMRKKKKLLKEADSLIACRLVHLSEWHFKNLYEASMSLNPKKQYTEEGYWKEETETDLSSINRETLDYLCKMYYMGDRKSAGDFSALENHLIQFKFFTEMLDSETKQKLQKSSISRNSFFSNMASIGLASSVVLTEDSEQVSFWASLMNKRTQEFFNDYVATKEFPMTNSNKSIELMLKASVKDDDLTAEICNDFFSKKKSITNLRKTLQEVIKGNISSLTVQAKGGDELNICSKYSFVKGVVADSTKVPSGACLFSISKVPEGLGSLFNKNVVTMIVKVDSSILTIGAEYSSHTHFGTLKSSAFNESSGNVVYAVIGRCVNVEKAKKDASATSQTVIAALNKSIGKAKKKTESEIPIYTIGSLVGVTSEKQPKKRPHGTINEETTGVKKAKSAIETSEEKDKDDEKDEESTDEMAESGAEELGSPGDDDFGASVGDEQVDELNSEEAANTSK</sequence>
<evidence type="ECO:0000313" key="3">
    <source>
        <dbReference type="EMBL" id="ULU14540.1"/>
    </source>
</evidence>
<feature type="region of interest" description="Disordered" evidence="1">
    <location>
        <begin position="1891"/>
        <end position="1975"/>
    </location>
</feature>
<feature type="region of interest" description="Disordered" evidence="1">
    <location>
        <begin position="1310"/>
        <end position="1348"/>
    </location>
</feature>
<feature type="region of interest" description="Disordered" evidence="1">
    <location>
        <begin position="1"/>
        <end position="27"/>
    </location>
</feature>
<feature type="region of interest" description="Disordered" evidence="1">
    <location>
        <begin position="1086"/>
        <end position="1119"/>
    </location>
</feature>
<feature type="compositionally biased region" description="Acidic residues" evidence="1">
    <location>
        <begin position="407"/>
        <end position="432"/>
    </location>
</feature>
<feature type="compositionally biased region" description="Polar residues" evidence="1">
    <location>
        <begin position="15"/>
        <end position="27"/>
    </location>
</feature>
<feature type="compositionally biased region" description="Acidic residues" evidence="1">
    <location>
        <begin position="1919"/>
        <end position="1942"/>
    </location>
</feature>
<evidence type="ECO:0000256" key="1">
    <source>
        <dbReference type="SAM" id="MobiDB-lite"/>
    </source>
</evidence>
<feature type="region of interest" description="Disordered" evidence="1">
    <location>
        <begin position="382"/>
        <end position="457"/>
    </location>
</feature>
<evidence type="ECO:0000313" key="2">
    <source>
        <dbReference type="EMBL" id="ULU14538.1"/>
    </source>
</evidence>